<evidence type="ECO:0000259" key="1">
    <source>
        <dbReference type="Pfam" id="PF16178"/>
    </source>
</evidence>
<name>A0A183MLA9_9TREM</name>
<proteinExistence type="predicted"/>
<dbReference type="GO" id="GO:0005254">
    <property type="term" value="F:chloride channel activity"/>
    <property type="evidence" value="ECO:0007669"/>
    <property type="project" value="TreeGrafter"/>
</dbReference>
<dbReference type="InterPro" id="IPR032394">
    <property type="entry name" value="Anoct_dimer"/>
</dbReference>
<protein>
    <recommendedName>
        <fullName evidence="1">Anoctamin dimerisation domain-containing protein</fullName>
    </recommendedName>
</protein>
<dbReference type="Proteomes" id="UP000277204">
    <property type="component" value="Unassembled WGS sequence"/>
</dbReference>
<feature type="non-terminal residue" evidence="2">
    <location>
        <position position="352"/>
    </location>
</feature>
<accession>A0A183MLA9</accession>
<dbReference type="GO" id="GO:0005886">
    <property type="term" value="C:plasma membrane"/>
    <property type="evidence" value="ECO:0007669"/>
    <property type="project" value="TreeGrafter"/>
</dbReference>
<evidence type="ECO:0000313" key="3">
    <source>
        <dbReference type="Proteomes" id="UP000277204"/>
    </source>
</evidence>
<dbReference type="PANTHER" id="PTHR12308:SF83">
    <property type="entry name" value="ANOCTAMIN"/>
    <property type="match status" value="1"/>
</dbReference>
<dbReference type="GO" id="GO:0046983">
    <property type="term" value="F:protein dimerization activity"/>
    <property type="evidence" value="ECO:0007669"/>
    <property type="project" value="InterPro"/>
</dbReference>
<evidence type="ECO:0000313" key="2">
    <source>
        <dbReference type="EMBL" id="VDP22180.1"/>
    </source>
</evidence>
<organism evidence="2 3">
    <name type="scientific">Schistosoma margrebowiei</name>
    <dbReference type="NCBI Taxonomy" id="48269"/>
    <lineage>
        <taxon>Eukaryota</taxon>
        <taxon>Metazoa</taxon>
        <taxon>Spiralia</taxon>
        <taxon>Lophotrochozoa</taxon>
        <taxon>Platyhelminthes</taxon>
        <taxon>Trematoda</taxon>
        <taxon>Digenea</taxon>
        <taxon>Strigeidida</taxon>
        <taxon>Schistosomatoidea</taxon>
        <taxon>Schistosomatidae</taxon>
        <taxon>Schistosoma</taxon>
    </lineage>
</organism>
<dbReference type="AlphaFoldDB" id="A0A183MLA9"/>
<dbReference type="EMBL" id="UZAI01017233">
    <property type="protein sequence ID" value="VDP22180.1"/>
    <property type="molecule type" value="Genomic_DNA"/>
</dbReference>
<feature type="domain" description="Anoctamin dimerisation" evidence="1">
    <location>
        <begin position="228"/>
        <end position="334"/>
    </location>
</feature>
<reference evidence="2 3" key="1">
    <citation type="submission" date="2018-11" db="EMBL/GenBank/DDBJ databases">
        <authorList>
            <consortium name="Pathogen Informatics"/>
        </authorList>
    </citation>
    <scope>NUCLEOTIDE SEQUENCE [LARGE SCALE GENOMIC DNA]</scope>
    <source>
        <strain evidence="2 3">Zambia</strain>
    </source>
</reference>
<dbReference type="PANTHER" id="PTHR12308">
    <property type="entry name" value="ANOCTAMIN"/>
    <property type="match status" value="1"/>
</dbReference>
<dbReference type="Pfam" id="PF16178">
    <property type="entry name" value="Anoct_dimer"/>
    <property type="match status" value="2"/>
</dbReference>
<feature type="domain" description="Anoctamin dimerisation" evidence="1">
    <location>
        <begin position="99"/>
        <end position="146"/>
    </location>
</feature>
<sequence>MKQRHTMGTQSKRPKENDEMDDKICKAVCGMSGFNDNKRDDDGVNVLFVECSVWTQESVVLRLRTHLHWYKGALNTHAPHKSLDLCVGCDNALTNPELYFRDGKRKTDYVLAYRFSTSKYNDQNRRLLFLNELAKQKIEIEVEDSNGNLLGATVASNEDEFSSLTLKPSFAHLQASAPLHPGEYSESLMHTSPIDYVEPDKPTDTRPPSCMDRYRHQALDDKTILMTPDNLVFVKLHASWEAMTYYAEYLKMRKPLRQLENRPPKPSVLKDYFKCLQSDKNIIKPIDSCCTWPFSLNRQYLFDIPENKDEFFTAVERALVLDHILRRTGYKSEDLVNTEDLYEPSISKIFEY</sequence>
<gene>
    <name evidence="2" type="ORF">SMRZ_LOCUS16834</name>
</gene>
<dbReference type="InterPro" id="IPR007632">
    <property type="entry name" value="Anoctamin"/>
</dbReference>
<keyword evidence="3" id="KW-1185">Reference proteome</keyword>